<protein>
    <submittedName>
        <fullName evidence="2">Uncharacterized protein</fullName>
    </submittedName>
</protein>
<evidence type="ECO:0000313" key="3">
    <source>
        <dbReference type="Proteomes" id="UP000823941"/>
    </source>
</evidence>
<feature type="region of interest" description="Disordered" evidence="1">
    <location>
        <begin position="52"/>
        <end position="84"/>
    </location>
</feature>
<name>A0ABQ7R2Z0_PLUXY</name>
<organism evidence="2 3">
    <name type="scientific">Plutella xylostella</name>
    <name type="common">Diamondback moth</name>
    <name type="synonym">Plutella maculipennis</name>
    <dbReference type="NCBI Taxonomy" id="51655"/>
    <lineage>
        <taxon>Eukaryota</taxon>
        <taxon>Metazoa</taxon>
        <taxon>Ecdysozoa</taxon>
        <taxon>Arthropoda</taxon>
        <taxon>Hexapoda</taxon>
        <taxon>Insecta</taxon>
        <taxon>Pterygota</taxon>
        <taxon>Neoptera</taxon>
        <taxon>Endopterygota</taxon>
        <taxon>Lepidoptera</taxon>
        <taxon>Glossata</taxon>
        <taxon>Ditrysia</taxon>
        <taxon>Yponomeutoidea</taxon>
        <taxon>Plutellidae</taxon>
        <taxon>Plutella</taxon>
    </lineage>
</organism>
<reference evidence="2 3" key="1">
    <citation type="submission" date="2021-06" db="EMBL/GenBank/DDBJ databases">
        <title>A haploid diamondback moth (Plutella xylostella L.) genome assembly resolves 31 chromosomes and identifies a diamide resistance mutation.</title>
        <authorList>
            <person name="Ward C.M."/>
            <person name="Perry K.D."/>
            <person name="Baker G."/>
            <person name="Powis K."/>
            <person name="Heckel D.G."/>
            <person name="Baxter S.W."/>
        </authorList>
    </citation>
    <scope>NUCLEOTIDE SEQUENCE [LARGE SCALE GENOMIC DNA]</scope>
    <source>
        <strain evidence="2 3">LV</strain>
        <tissue evidence="2">Single pupa</tissue>
    </source>
</reference>
<dbReference type="Proteomes" id="UP000823941">
    <property type="component" value="Chromosome 4"/>
</dbReference>
<dbReference type="EMBL" id="JAHIBW010000004">
    <property type="protein sequence ID" value="KAG7311667.1"/>
    <property type="molecule type" value="Genomic_DNA"/>
</dbReference>
<evidence type="ECO:0000256" key="1">
    <source>
        <dbReference type="SAM" id="MobiDB-lite"/>
    </source>
</evidence>
<proteinExistence type="predicted"/>
<sequence length="161" mass="17989">MEDIDITGTEKIIVCKAKSCAAPDCDRLLKRQTARQKSFNSTEVTKPMPTARLKKSRLGDTSTPSSPVGRVMTPMEIHMDNPTFDTTTFQGIDSGSVLSMNFSHYEMMRNLSQPNASVGAFSGPQHNSLGQPNEQLERYFRSVELWNKMKNLGPTTETQKE</sequence>
<evidence type="ECO:0000313" key="2">
    <source>
        <dbReference type="EMBL" id="KAG7311667.1"/>
    </source>
</evidence>
<keyword evidence="3" id="KW-1185">Reference proteome</keyword>
<comment type="caution">
    <text evidence="2">The sequence shown here is derived from an EMBL/GenBank/DDBJ whole genome shotgun (WGS) entry which is preliminary data.</text>
</comment>
<gene>
    <name evidence="2" type="ORF">JYU34_002720</name>
</gene>
<accession>A0ABQ7R2Z0</accession>